<keyword evidence="3" id="KW-1185">Reference proteome</keyword>
<reference evidence="2" key="1">
    <citation type="submission" date="2021-02" db="EMBL/GenBank/DDBJ databases">
        <authorList>
            <person name="Nowell W R."/>
        </authorList>
    </citation>
    <scope>NUCLEOTIDE SEQUENCE</scope>
</reference>
<sequence length="458" mass="53884">MKNNNYKSHWASEVKLNRYFISYDYNSLENGGIYNIIVNSINRLKDGLLMLNLFDSESSDADTNYRERITTRFYLIFYLISIFIIIFYTIALNIIVYESISNPTENEYNNLMMFYSKSLYCPCRKISIEYTSFLKIETKFHSICSSDFISKKWLKYLFLDKQWIGYDRRDIRVRGSAYFSFLLSLCKISEITIDNSINQFLNDIFINTQLITKSELEIQIDLVILQFRNITLEKFSESFKLLRDIVNGNAFISSYSLNWYWWKDLKDTFVTFPIKSVLTKDQCSCATRSDCIDSGGIYDGLSNKQRFAIPGWNIGCSVVETLLSSTLECLYNQTCIDLLIFYLTSELTTFPYRINMSALNFSDESHFKRDTFIRNISDELFVEEWKSMTFYSSFYKQCAPIYCSYETKKNDYIIYTISKVLGLCGGLTIALQFIIPLIIKIIFEIRNKYRRNTITPDE</sequence>
<evidence type="ECO:0000256" key="1">
    <source>
        <dbReference type="SAM" id="Phobius"/>
    </source>
</evidence>
<dbReference type="Proteomes" id="UP000663828">
    <property type="component" value="Unassembled WGS sequence"/>
</dbReference>
<dbReference type="AlphaFoldDB" id="A0A815K0F2"/>
<keyword evidence="1" id="KW-1133">Transmembrane helix</keyword>
<keyword evidence="1" id="KW-0812">Transmembrane</keyword>
<keyword evidence="1" id="KW-0472">Membrane</keyword>
<feature type="transmembrane region" description="Helical" evidence="1">
    <location>
        <begin position="420"/>
        <end position="443"/>
    </location>
</feature>
<accession>A0A815K0F2</accession>
<evidence type="ECO:0000313" key="2">
    <source>
        <dbReference type="EMBL" id="CAF1389226.1"/>
    </source>
</evidence>
<evidence type="ECO:0000313" key="3">
    <source>
        <dbReference type="Proteomes" id="UP000663828"/>
    </source>
</evidence>
<name>A0A815K0F2_ADIRI</name>
<organism evidence="2 3">
    <name type="scientific">Adineta ricciae</name>
    <name type="common">Rotifer</name>
    <dbReference type="NCBI Taxonomy" id="249248"/>
    <lineage>
        <taxon>Eukaryota</taxon>
        <taxon>Metazoa</taxon>
        <taxon>Spiralia</taxon>
        <taxon>Gnathifera</taxon>
        <taxon>Rotifera</taxon>
        <taxon>Eurotatoria</taxon>
        <taxon>Bdelloidea</taxon>
        <taxon>Adinetida</taxon>
        <taxon>Adinetidae</taxon>
        <taxon>Adineta</taxon>
    </lineage>
</organism>
<comment type="caution">
    <text evidence="2">The sequence shown here is derived from an EMBL/GenBank/DDBJ whole genome shotgun (WGS) entry which is preliminary data.</text>
</comment>
<dbReference type="EMBL" id="CAJNOR010003203">
    <property type="protein sequence ID" value="CAF1389226.1"/>
    <property type="molecule type" value="Genomic_DNA"/>
</dbReference>
<feature type="transmembrane region" description="Helical" evidence="1">
    <location>
        <begin position="73"/>
        <end position="97"/>
    </location>
</feature>
<protein>
    <submittedName>
        <fullName evidence="2">Uncharacterized protein</fullName>
    </submittedName>
</protein>
<gene>
    <name evidence="2" type="ORF">XAT740_LOCUS33508</name>
</gene>
<proteinExistence type="predicted"/>